<keyword evidence="4" id="KW-1185">Reference proteome</keyword>
<evidence type="ECO:0000313" key="3">
    <source>
        <dbReference type="EMBL" id="TDB59253.1"/>
    </source>
</evidence>
<evidence type="ECO:0000313" key="4">
    <source>
        <dbReference type="Proteomes" id="UP000295254"/>
    </source>
</evidence>
<name>A0A1H2MPZ0_PSEVA</name>
<dbReference type="InterPro" id="IPR029044">
    <property type="entry name" value="Nucleotide-diphossugar_trans"/>
</dbReference>
<sequence>MKTCCVLIPYFNAGDSLLTSIASIDYNYCTPEVIVVDDGSKTIKAADILKKYNGPLKLILVELQDNKGIEHALNKGLELHGHAYKFIARLDCGDICKNNRLEKQIKFLEENPSYYLVGTWVDFINMEGNHLYTVQHPAEYRLIKKLMYINTTFTHPTVVFRSETLKSVGFYPTDAPAAEDYAYFFNIIKKHPASNIQESLIDCIIDPNGISTKKRKTQIRSRISVIVKNFNFNGYAIYGLIRSAMLLHTPRKFTVFLNMLLRPNQ</sequence>
<dbReference type="RefSeq" id="WP_093217665.1">
    <property type="nucleotide sequence ID" value="NZ_LT629803.1"/>
</dbReference>
<dbReference type="AlphaFoldDB" id="A0A1H2MPZ0"/>
<reference evidence="4" key="1">
    <citation type="journal article" date="2019" name="bioRxiv">
        <title>Bacterially produced spermidine induces plant systemic susceptibility to pathogens.</title>
        <authorList>
            <person name="Melnyk R.A."/>
            <person name="Beskrovnaya P.A."/>
            <person name="Liu Z."/>
            <person name="Song Y."/>
            <person name="Haney C.H."/>
        </authorList>
    </citation>
    <scope>NUCLEOTIDE SEQUENCE [LARGE SCALE GENOMIC DNA]</scope>
    <source>
        <strain evidence="4">Dha-51</strain>
    </source>
</reference>
<dbReference type="PANTHER" id="PTHR22916:SF3">
    <property type="entry name" value="UDP-GLCNAC:BETAGAL BETA-1,3-N-ACETYLGLUCOSAMINYLTRANSFERASE-LIKE PROTEIN 1"/>
    <property type="match status" value="1"/>
</dbReference>
<dbReference type="Pfam" id="PF00535">
    <property type="entry name" value="Glycos_transf_2"/>
    <property type="match status" value="1"/>
</dbReference>
<gene>
    <name evidence="3" type="ORF">EIY72_19610</name>
</gene>
<evidence type="ECO:0000256" key="1">
    <source>
        <dbReference type="ARBA" id="ARBA00022519"/>
    </source>
</evidence>
<dbReference type="SUPFAM" id="SSF53448">
    <property type="entry name" value="Nucleotide-diphospho-sugar transferases"/>
    <property type="match status" value="1"/>
</dbReference>
<proteinExistence type="predicted"/>
<dbReference type="STRING" id="95300.SAMN05216558_1078"/>
<dbReference type="InterPro" id="IPR001173">
    <property type="entry name" value="Glyco_trans_2-like"/>
</dbReference>
<accession>A0A1H2MPZ0</accession>
<dbReference type="PANTHER" id="PTHR22916">
    <property type="entry name" value="GLYCOSYLTRANSFERASE"/>
    <property type="match status" value="1"/>
</dbReference>
<keyword evidence="3" id="KW-0808">Transferase</keyword>
<evidence type="ECO:0000259" key="2">
    <source>
        <dbReference type="Pfam" id="PF00535"/>
    </source>
</evidence>
<dbReference type="GO" id="GO:0016758">
    <property type="term" value="F:hexosyltransferase activity"/>
    <property type="evidence" value="ECO:0007669"/>
    <property type="project" value="UniProtKB-ARBA"/>
</dbReference>
<keyword evidence="1" id="KW-0997">Cell inner membrane</keyword>
<keyword evidence="1" id="KW-0472">Membrane</keyword>
<comment type="caution">
    <text evidence="3">The sequence shown here is derived from an EMBL/GenBank/DDBJ whole genome shotgun (WGS) entry which is preliminary data.</text>
</comment>
<dbReference type="Gene3D" id="3.90.550.10">
    <property type="entry name" value="Spore Coat Polysaccharide Biosynthesis Protein SpsA, Chain A"/>
    <property type="match status" value="1"/>
</dbReference>
<dbReference type="Proteomes" id="UP000295254">
    <property type="component" value="Unassembled WGS sequence"/>
</dbReference>
<protein>
    <submittedName>
        <fullName evidence="3">Glycosyltransferase</fullName>
    </submittedName>
</protein>
<dbReference type="OrthoDB" id="9801954at2"/>
<keyword evidence="1" id="KW-1003">Cell membrane</keyword>
<organism evidence="3 4">
    <name type="scientific">Pseudomonas vancouverensis</name>
    <dbReference type="NCBI Taxonomy" id="95300"/>
    <lineage>
        <taxon>Bacteria</taxon>
        <taxon>Pseudomonadati</taxon>
        <taxon>Pseudomonadota</taxon>
        <taxon>Gammaproteobacteria</taxon>
        <taxon>Pseudomonadales</taxon>
        <taxon>Pseudomonadaceae</taxon>
        <taxon>Pseudomonas</taxon>
    </lineage>
</organism>
<feature type="domain" description="Glycosyltransferase 2-like" evidence="2">
    <location>
        <begin position="5"/>
        <end position="164"/>
    </location>
</feature>
<dbReference type="EMBL" id="RRZK01000028">
    <property type="protein sequence ID" value="TDB59253.1"/>
    <property type="molecule type" value="Genomic_DNA"/>
</dbReference>